<proteinExistence type="predicted"/>
<evidence type="ECO:0000313" key="7">
    <source>
        <dbReference type="EMBL" id="CAD9869850.1"/>
    </source>
</evidence>
<feature type="domain" description="SGF29 C-terminal" evidence="6">
    <location>
        <begin position="128"/>
        <end position="269"/>
    </location>
</feature>
<reference evidence="7" key="1">
    <citation type="submission" date="2021-01" db="EMBL/GenBank/DDBJ databases">
        <authorList>
            <person name="Corre E."/>
            <person name="Pelletier E."/>
            <person name="Niang G."/>
            <person name="Scheremetjew M."/>
            <person name="Finn R."/>
            <person name="Kale V."/>
            <person name="Holt S."/>
            <person name="Cochrane G."/>
            <person name="Meng A."/>
            <person name="Brown T."/>
            <person name="Cohen L."/>
        </authorList>
    </citation>
    <scope>NUCLEOTIDE SEQUENCE</scope>
    <source>
        <strain evidence="7">CCMP1661</strain>
    </source>
</reference>
<evidence type="ECO:0000256" key="1">
    <source>
        <dbReference type="ARBA" id="ARBA00004123"/>
    </source>
</evidence>
<gene>
    <name evidence="7" type="ORF">FJAP1339_LOCUS9325</name>
</gene>
<evidence type="ECO:0000256" key="3">
    <source>
        <dbReference type="ARBA" id="ARBA00023163"/>
    </source>
</evidence>
<dbReference type="PROSITE" id="PS51518">
    <property type="entry name" value="SGF29_C"/>
    <property type="match status" value="1"/>
</dbReference>
<dbReference type="GO" id="GO:0000124">
    <property type="term" value="C:SAGA complex"/>
    <property type="evidence" value="ECO:0007669"/>
    <property type="project" value="InterPro"/>
</dbReference>
<evidence type="ECO:0000256" key="2">
    <source>
        <dbReference type="ARBA" id="ARBA00023015"/>
    </source>
</evidence>
<dbReference type="GO" id="GO:0005634">
    <property type="term" value="C:nucleus"/>
    <property type="evidence" value="ECO:0007669"/>
    <property type="project" value="UniProtKB-SubCell"/>
</dbReference>
<dbReference type="Pfam" id="PF07039">
    <property type="entry name" value="SGF29_Tudor"/>
    <property type="match status" value="1"/>
</dbReference>
<dbReference type="PANTHER" id="PTHR21539">
    <property type="entry name" value="SAGA-ASSOCIATED FACTOR 29"/>
    <property type="match status" value="1"/>
</dbReference>
<dbReference type="EMBL" id="HBHR01018531">
    <property type="protein sequence ID" value="CAD9869850.1"/>
    <property type="molecule type" value="Transcribed_RNA"/>
</dbReference>
<dbReference type="InterPro" id="IPR010750">
    <property type="entry name" value="SGF29_tudor-like_dom"/>
</dbReference>
<dbReference type="InterPro" id="IPR037802">
    <property type="entry name" value="SGF29"/>
</dbReference>
<sequence>MEGGWDNSGSSTTTEAAPVKNRLLQQKLVTLSSNFLRTNQFGVVQQELERLATEHGYENMDIRLLARMKQQMEYGVEWLLSHENEIAELITMVESKITSAKKRPAKEVAPKRRKRSKAARTTTLPPHQLREPRINDQVAAKVSSHNLWILTTVKKHHASQDIWEVVDDDDQSAEERHHFVKRNCLLVLASEEESAAGSGLAEHYPVGTRVLAMYPETTSFYQATISAGVFLSVDGKELCVVQFDDDEDETGQLPHREVPVRFIAVPPDG</sequence>
<keyword evidence="4" id="KW-0539">Nucleus</keyword>
<evidence type="ECO:0000256" key="5">
    <source>
        <dbReference type="SAM" id="MobiDB-lite"/>
    </source>
</evidence>
<keyword evidence="2" id="KW-0805">Transcription regulation</keyword>
<dbReference type="AlphaFoldDB" id="A0A7S2V2U9"/>
<name>A0A7S2V2U9_9STRA</name>
<keyword evidence="3" id="KW-0804">Transcription</keyword>
<comment type="subcellular location">
    <subcellularLocation>
        <location evidence="1">Nucleus</location>
    </subcellularLocation>
</comment>
<evidence type="ECO:0000259" key="6">
    <source>
        <dbReference type="PROSITE" id="PS51518"/>
    </source>
</evidence>
<dbReference type="CDD" id="cd20394">
    <property type="entry name" value="Tudor_SGF29_rpt2"/>
    <property type="match status" value="1"/>
</dbReference>
<feature type="region of interest" description="Disordered" evidence="5">
    <location>
        <begin position="101"/>
        <end position="133"/>
    </location>
</feature>
<evidence type="ECO:0000256" key="4">
    <source>
        <dbReference type="ARBA" id="ARBA00023242"/>
    </source>
</evidence>
<protein>
    <recommendedName>
        <fullName evidence="6">SGF29 C-terminal domain-containing protein</fullName>
    </recommendedName>
</protein>
<dbReference type="Gene3D" id="2.30.30.140">
    <property type="match status" value="2"/>
</dbReference>
<dbReference type="InterPro" id="IPR047287">
    <property type="entry name" value="Tudor_SGF29_rpt2"/>
</dbReference>
<organism evidence="7">
    <name type="scientific">Fibrocapsa japonica</name>
    <dbReference type="NCBI Taxonomy" id="94617"/>
    <lineage>
        <taxon>Eukaryota</taxon>
        <taxon>Sar</taxon>
        <taxon>Stramenopiles</taxon>
        <taxon>Ochrophyta</taxon>
        <taxon>Raphidophyceae</taxon>
        <taxon>Chattonellales</taxon>
        <taxon>Chattonellaceae</taxon>
        <taxon>Fibrocapsa</taxon>
    </lineage>
</organism>
<accession>A0A7S2V2U9</accession>
<dbReference type="PANTHER" id="PTHR21539:SF0">
    <property type="entry name" value="SAGA-ASSOCIATED FACTOR 29"/>
    <property type="match status" value="1"/>
</dbReference>